<reference evidence="4" key="1">
    <citation type="submission" date="2023-10" db="EMBL/GenBank/DDBJ databases">
        <title>Genome assembly of Pristionchus species.</title>
        <authorList>
            <person name="Yoshida K."/>
            <person name="Sommer R.J."/>
        </authorList>
    </citation>
    <scope>NUCLEOTIDE SEQUENCE</scope>
    <source>
        <strain evidence="4">RS5133</strain>
    </source>
</reference>
<comment type="caution">
    <text evidence="4">The sequence shown here is derived from an EMBL/GenBank/DDBJ whole genome shotgun (WGS) entry which is preliminary data.</text>
</comment>
<feature type="chain" id="PRO_5043697452" description="ShKT domain-containing protein" evidence="2">
    <location>
        <begin position="19"/>
        <end position="243"/>
    </location>
</feature>
<evidence type="ECO:0000259" key="3">
    <source>
        <dbReference type="SMART" id="SM00254"/>
    </source>
</evidence>
<feature type="compositionally biased region" description="Low complexity" evidence="1">
    <location>
        <begin position="156"/>
        <end position="167"/>
    </location>
</feature>
<dbReference type="PANTHER" id="PTHR46707:SF1">
    <property type="entry name" value="COEXPRESSED WITH POLYCYSTINS-RELATED"/>
    <property type="match status" value="1"/>
</dbReference>
<evidence type="ECO:0000256" key="2">
    <source>
        <dbReference type="SAM" id="SignalP"/>
    </source>
</evidence>
<dbReference type="InterPro" id="IPR003582">
    <property type="entry name" value="ShKT_dom"/>
</dbReference>
<gene>
    <name evidence="4" type="ORF">PFISCL1PPCAC_17060</name>
</gene>
<feature type="region of interest" description="Disordered" evidence="1">
    <location>
        <begin position="121"/>
        <end position="194"/>
    </location>
</feature>
<keyword evidence="5" id="KW-1185">Reference proteome</keyword>
<keyword evidence="2" id="KW-0732">Signal</keyword>
<proteinExistence type="predicted"/>
<dbReference type="SMART" id="SM00254">
    <property type="entry name" value="ShKT"/>
    <property type="match status" value="2"/>
</dbReference>
<dbReference type="Proteomes" id="UP001432322">
    <property type="component" value="Unassembled WGS sequence"/>
</dbReference>
<accession>A0AAV5W4W1</accession>
<feature type="domain" description="ShKT" evidence="3">
    <location>
        <begin position="19"/>
        <end position="59"/>
    </location>
</feature>
<feature type="signal peptide" evidence="2">
    <location>
        <begin position="1"/>
        <end position="18"/>
    </location>
</feature>
<feature type="domain" description="ShKT" evidence="3">
    <location>
        <begin position="61"/>
        <end position="99"/>
    </location>
</feature>
<protein>
    <recommendedName>
        <fullName evidence="3">ShKT domain-containing protein</fullName>
    </recommendedName>
</protein>
<evidence type="ECO:0000313" key="4">
    <source>
        <dbReference type="EMBL" id="GMT25763.1"/>
    </source>
</evidence>
<evidence type="ECO:0000313" key="5">
    <source>
        <dbReference type="Proteomes" id="UP001432322"/>
    </source>
</evidence>
<feature type="non-terminal residue" evidence="4">
    <location>
        <position position="1"/>
    </location>
</feature>
<dbReference type="EMBL" id="BTSY01000004">
    <property type="protein sequence ID" value="GMT25763.1"/>
    <property type="molecule type" value="Genomic_DNA"/>
</dbReference>
<dbReference type="PANTHER" id="PTHR46707">
    <property type="entry name" value="PROTEIN CBG07468"/>
    <property type="match status" value="1"/>
</dbReference>
<evidence type="ECO:0000256" key="1">
    <source>
        <dbReference type="SAM" id="MobiDB-lite"/>
    </source>
</evidence>
<organism evidence="4 5">
    <name type="scientific">Pristionchus fissidentatus</name>
    <dbReference type="NCBI Taxonomy" id="1538716"/>
    <lineage>
        <taxon>Eukaryota</taxon>
        <taxon>Metazoa</taxon>
        <taxon>Ecdysozoa</taxon>
        <taxon>Nematoda</taxon>
        <taxon>Chromadorea</taxon>
        <taxon>Rhabditida</taxon>
        <taxon>Rhabditina</taxon>
        <taxon>Diplogasteromorpha</taxon>
        <taxon>Diplogasteroidea</taxon>
        <taxon>Neodiplogasteridae</taxon>
        <taxon>Pristionchus</taxon>
    </lineage>
</organism>
<name>A0AAV5W4W1_9BILA</name>
<feature type="region of interest" description="Disordered" evidence="1">
    <location>
        <begin position="216"/>
        <end position="243"/>
    </location>
</feature>
<dbReference type="AlphaFoldDB" id="A0AAV5W4W1"/>
<sequence>TTMLTALALTVFIAGAAAQCGGRDHVGCSRFMSNGFCTNTTRSLEIRQKICGRGCGLCMDDCQDSHRLCRRYAANGFCENANITIETRRSMCLKTCFCDKRTTATTVVLLPGFGPEPVPVVDKDTAGPQPLPVPDLSGTGPNPKPVPVVPTDKDTVGPAPVPVVVPGSGTGTHKSSARTRSSRSSTHYSCAGTRCSRTSTRRTRSRTCRTTPCTRCTGTRASCSSPGTHRARGPTQDQDPLRR</sequence>